<dbReference type="SUPFAM" id="SSF51126">
    <property type="entry name" value="Pectin lyase-like"/>
    <property type="match status" value="10"/>
</dbReference>
<dbReference type="PANTHER" id="PTHR22990">
    <property type="entry name" value="F-BOX ONLY PROTEIN"/>
    <property type="match status" value="1"/>
</dbReference>
<feature type="region of interest" description="Disordered" evidence="2">
    <location>
        <begin position="2306"/>
        <end position="2447"/>
    </location>
</feature>
<feature type="compositionally biased region" description="Polar residues" evidence="2">
    <location>
        <begin position="2531"/>
        <end position="2545"/>
    </location>
</feature>
<feature type="domain" description="Right handed beta helix" evidence="3">
    <location>
        <begin position="547"/>
        <end position="699"/>
    </location>
</feature>
<dbReference type="SMART" id="SM00710">
    <property type="entry name" value="PbH1"/>
    <property type="match status" value="40"/>
</dbReference>
<dbReference type="VEuPathDB" id="TriTrypDB:BSAL_46750"/>
<dbReference type="Pfam" id="PF13229">
    <property type="entry name" value="Beta_helix"/>
    <property type="match status" value="7"/>
</dbReference>
<dbReference type="InterPro" id="IPR012334">
    <property type="entry name" value="Pectin_lyas_fold"/>
</dbReference>
<feature type="non-terminal residue" evidence="4">
    <location>
        <position position="2763"/>
    </location>
</feature>
<evidence type="ECO:0000259" key="3">
    <source>
        <dbReference type="Pfam" id="PF13229"/>
    </source>
</evidence>
<dbReference type="InterPro" id="IPR006626">
    <property type="entry name" value="PbH1"/>
</dbReference>
<feature type="region of interest" description="Disordered" evidence="2">
    <location>
        <begin position="1788"/>
        <end position="1853"/>
    </location>
</feature>
<feature type="domain" description="Right handed beta helix" evidence="3">
    <location>
        <begin position="1948"/>
        <end position="2107"/>
    </location>
</feature>
<feature type="region of interest" description="Disordered" evidence="2">
    <location>
        <begin position="2249"/>
        <end position="2280"/>
    </location>
</feature>
<feature type="domain" description="Right handed beta helix" evidence="3">
    <location>
        <begin position="1233"/>
        <end position="1327"/>
    </location>
</feature>
<proteinExistence type="predicted"/>
<keyword evidence="5" id="KW-1185">Reference proteome</keyword>
<dbReference type="InterPro" id="IPR011050">
    <property type="entry name" value="Pectin_lyase_fold/virulence"/>
</dbReference>
<reference evidence="5" key="1">
    <citation type="submission" date="2015-09" db="EMBL/GenBank/DDBJ databases">
        <authorList>
            <consortium name="Pathogen Informatics"/>
        </authorList>
    </citation>
    <scope>NUCLEOTIDE SEQUENCE [LARGE SCALE GENOMIC DNA]</scope>
    <source>
        <strain evidence="5">Lake Konstanz</strain>
    </source>
</reference>
<protein>
    <recommendedName>
        <fullName evidence="3">Right handed beta helix domain-containing protein</fullName>
    </recommendedName>
</protein>
<evidence type="ECO:0000313" key="4">
    <source>
        <dbReference type="EMBL" id="CUG94151.1"/>
    </source>
</evidence>
<feature type="region of interest" description="Disordered" evidence="2">
    <location>
        <begin position="1384"/>
        <end position="1446"/>
    </location>
</feature>
<gene>
    <name evidence="4" type="ORF">BSAL_46750</name>
</gene>
<feature type="domain" description="Right handed beta helix" evidence="3">
    <location>
        <begin position="1513"/>
        <end position="1661"/>
    </location>
</feature>
<feature type="compositionally biased region" description="Basic and acidic residues" evidence="2">
    <location>
        <begin position="1392"/>
        <end position="1402"/>
    </location>
</feature>
<sequence>MLLEECTTFSVWQRKTVPTIKVHPPADDTPTGGGLPQTRLQEVIDSAPHYSKVLILGGSYNEHLMISKAIEICGEDGDEPIISSRGPTITVNSDVPCFFSSLKIKTKSISTSSTRADPPAISMSTGKAVFFRCEMTSIYVCGTAQPVIERCLIQGNGGGSGLVVRDSAGGSYLTNEITDHSLFCLEVLSRGKPKFVNNDIHTSSDDPNVNPGTGLLRISGGGAGALSQALHGEVAPTFIGNKFQDSFSDEQRNNAQAVFGSDTKKMFFATEITTQRVALAIEYANPTFKNNSVDGGVVAMSIVGGTGTYTSNTVQLSMLCGVFVSRGAQSKFENTKFTQHGGGGLYIDGCSPTITACNIVQCRGVGISVNNSKEFVVSNCLIEKNRVGVSILGVSGGTVKENQIQRNEMIGLRTSDIGVKTLITDNLLQMNGGCGVYVLGGAMPKLMRNVIHSQKAGLVAASGAYPTVIDNHIYGNEQFAVSVQERTRGVFQKNKLANGAIAAVKVTDHSSPLFEENKIDDATVGIFVSTQATGIFVNNSLRGHGDGINLSNFADPFIDGNSFQNCSRYGAFCVEEALGTVTNNTFTNTMIGIGCFKGAQTVFRANVVDSAMHVGGVLGEESRAVLEKNTFTDSKGHGLVMTGYLSKSRVRKCNFHNCQGYGVLSEKQSSGIVEWSFFSGNHQAGFGSEEEGETVFRDNRSLEDLGPGMMCTNNGSGTFLRNQIEEGRTVGCRVDGNGRPSIQHCSFLRCFTAGIMLDEGAEGEISDCIVEGNRVGMQMKGSGCKTKILRTVTKNSLETGMSLGPSIQVTMIECHFDDQPVGARLSNCGPATLESCTMTRCGKGVVCEKGGQASFHKCTITQSTLCFMELSDGGHLTAQECTMTGCGGNGIIAKSKCKGHFIETKITGCKDTGVVIENHADPKFELCTVAENSVGVHARDNAAGHLTDTSIIENTTTNVIGRQRSVTSFTKCIIAVCKEGPGVVCGGDNSKFTDCQVQRNFTHGFLLESGSRVMIRGCTVLHNKMSGMYALPRSEPTCTGCKLIENDHSALVIAGGANPNFSENEMQDNADGGVLCLTGSLGMLQRNTIKGNHLCNIRALFQSRTTFLGNTITTGKDCGIIVEGSACRFDGNTISHHNHAAVYITGPSSVELAHNSIVNNSNGIVFEAVGVNQFRGPLGVDRNQPNSDDQQDTFAFRNQPAVSPRNAPSQTGTSHHQQHVTVPASPAAPPISGSSAIVTENSFSHNRLCAVVLARKSAATITQNNFHEGEVGVKIQTQALGNVENNTFSGHKVAAMQVFGNLIETKIRLNTFEKNEIGIEIRHNNKTSVFAAGKGWTPSQNALGAKSDAGTTVLKTRKKKTLLDSVAIMFASGTDHAAIHASRASFDDPLEQSERRSSHPGDDGETDSLADSSFDEGSSNSSDDSDESHATSRAKKRRQAAAAKPAALSKHRITTVVIKNRFIDNIKYGIYALEGSETQIISNEFQGELCGVGGGSGSSIQISENTFAKCCVGVHLATDTNFQVIRNQFTDANELGVYSSGGTGNILRNVFSLCIIAGVCVEQNGAPTVSRNLFAYNVSTEFTSGIFTRRGGGGFFSDNDIHENAIGIRCDNGGLGTFSNCFVHDNTLGLHAMSGGKCTISQTFFTQNKIADVYSSHGGAPILNRCVLYDSPKPFLIRDFGGGIFSFNVMKNVDGSAVLVQFPAMAAHDTRVAAITARKKKELHDTAQLLRMVLNMDDTISRAGVAMLSTVESKTMNTVYRVAPTFSSNLIVNCGAGIEIDLGDAPKDRLLTKKKGPPQESESGAAKPGGKMSRQKSSLASVASAASLKKSQNEDDDVAMGANQTRKAKAEQQARYISPLPDLQTLTRGDYWAFFTQNVVQQCITGILVHKGNVDRPPKFRPLYDAHANQQTAGDEKETYSGPSMEEFDGDSDPKTATLMTDDVFMVHFDGNTIFNDDVGVTVRHGGNARFERNYITKCMRAGILVTDEGRGEFFENVVTDCTTGYALNVLGDTMRSVLSSSILPCYANFQCNVFSNSKTCATISAPEIRMTKNRFYGAEQGLMVYPAASGLFQLNIIYENRRVGCVCMSESAILTANWFYSPQENSAIEMQIDSSSSVGNRIPPGNAVKNQFTPRLAKPEPANKISLTSDHVSETKSAKDQRDLFHVLRELHDAQLPSCGATGCNRIGVYASKDQLEAFVQAKRRVMATKVVVTENGLLREPPKDAATSSLRGGATATEASARGIQFHEPGGAAKTQPHRYTGSTHTDDNGGGSAMNTSDNNIDVFGGLSAHTNHLTGTMFRASSSRFGRQTEGGLAPAGSQRLKSIVTMEEMRQELRKKREDREQSKHAQDEPPARRRSSAASKKRRKSSSARRQSTVSSDVETQRAVSPLSPTAATKVPQTKSGNTVSPTSHELIKPKGTTSPRHDVKATNPSAWTTAGEDEQRETFTRVAPLSLSASEREDASLLLDPERGSQLNSNVPEVYSRKSSTVAFPNQAERTTSPTIATVATATNLDAGGTEPTTAAMIKSPSTLTPRTRTNSISGRERRQSAPRQVMSMTPRSAAALEPPQPTSESDAEGTKSALRVSPPPPPIPGAPPVFDIGGLSLRSAAASPTSATKMSTADRMKALDASFGGGASQLEDSTSHHSGGLGSSQKSGSRLVTAATAIMAGLALDSRKKSPPPPPSQPAQTGGREIAAKKIKDAQESRKAAPLPAAGLSGTKPQNAPSIRASDASAPADKWTMNKAATKPAARPVSYPSKA</sequence>
<feature type="compositionally biased region" description="Polar residues" evidence="2">
    <location>
        <begin position="1206"/>
        <end position="1215"/>
    </location>
</feature>
<feature type="compositionally biased region" description="Low complexity" evidence="2">
    <location>
        <begin position="1816"/>
        <end position="1830"/>
    </location>
</feature>
<evidence type="ECO:0000256" key="2">
    <source>
        <dbReference type="SAM" id="MobiDB-lite"/>
    </source>
</evidence>
<feature type="region of interest" description="Disordered" evidence="2">
    <location>
        <begin position="1908"/>
        <end position="1933"/>
    </location>
</feature>
<feature type="domain" description="Right handed beta helix" evidence="3">
    <location>
        <begin position="307"/>
        <end position="442"/>
    </location>
</feature>
<feature type="region of interest" description="Disordered" evidence="2">
    <location>
        <begin position="2469"/>
        <end position="2605"/>
    </location>
</feature>
<organism evidence="4 5">
    <name type="scientific">Bodo saltans</name>
    <name type="common">Flagellated protozoan</name>
    <dbReference type="NCBI Taxonomy" id="75058"/>
    <lineage>
        <taxon>Eukaryota</taxon>
        <taxon>Discoba</taxon>
        <taxon>Euglenozoa</taxon>
        <taxon>Kinetoplastea</taxon>
        <taxon>Metakinetoplastina</taxon>
        <taxon>Eubodonida</taxon>
        <taxon>Bodonidae</taxon>
        <taxon>Bodo</taxon>
    </lineage>
</organism>
<feature type="region of interest" description="Disordered" evidence="2">
    <location>
        <begin position="2635"/>
        <end position="2763"/>
    </location>
</feature>
<dbReference type="EMBL" id="CYKH01002220">
    <property type="protein sequence ID" value="CUG94151.1"/>
    <property type="molecule type" value="Genomic_DNA"/>
</dbReference>
<feature type="compositionally biased region" description="Polar residues" evidence="2">
    <location>
        <begin position="2393"/>
        <end position="2414"/>
    </location>
</feature>
<feature type="compositionally biased region" description="Basic and acidic residues" evidence="2">
    <location>
        <begin position="2698"/>
        <end position="2711"/>
    </location>
</feature>
<evidence type="ECO:0000313" key="5">
    <source>
        <dbReference type="Proteomes" id="UP000051952"/>
    </source>
</evidence>
<dbReference type="OrthoDB" id="427974at2759"/>
<evidence type="ECO:0000256" key="1">
    <source>
        <dbReference type="ARBA" id="ARBA00022737"/>
    </source>
</evidence>
<keyword evidence="1" id="KW-0677">Repeat</keyword>
<dbReference type="Gene3D" id="2.160.20.10">
    <property type="entry name" value="Single-stranded right-handed beta-helix, Pectin lyase-like"/>
    <property type="match status" value="8"/>
</dbReference>
<name>A0A0S4JRL3_BODSA</name>
<feature type="region of interest" description="Disordered" evidence="2">
    <location>
        <begin position="1200"/>
        <end position="1233"/>
    </location>
</feature>
<dbReference type="PANTHER" id="PTHR22990:SF15">
    <property type="entry name" value="F-BOX ONLY PROTEIN 10"/>
    <property type="match status" value="1"/>
</dbReference>
<dbReference type="InterPro" id="IPR039448">
    <property type="entry name" value="Beta_helix"/>
</dbReference>
<feature type="compositionally biased region" description="Polar residues" evidence="2">
    <location>
        <begin position="2476"/>
        <end position="2515"/>
    </location>
</feature>
<feature type="domain" description="Right handed beta helix" evidence="3">
    <location>
        <begin position="1032"/>
        <end position="1166"/>
    </location>
</feature>
<feature type="compositionally biased region" description="Basic residues" evidence="2">
    <location>
        <begin position="2358"/>
        <end position="2373"/>
    </location>
</feature>
<feature type="compositionally biased region" description="Basic and acidic residues" evidence="2">
    <location>
        <begin position="2332"/>
        <end position="2357"/>
    </location>
</feature>
<accession>A0A0S4JRL3</accession>
<dbReference type="InterPro" id="IPR051550">
    <property type="entry name" value="SCF-Subunits/Alg-Epimerases"/>
</dbReference>
<feature type="compositionally biased region" description="Low complexity" evidence="2">
    <location>
        <begin position="1411"/>
        <end position="1422"/>
    </location>
</feature>
<feature type="domain" description="Right handed beta helix" evidence="3">
    <location>
        <begin position="808"/>
        <end position="948"/>
    </location>
</feature>
<dbReference type="Proteomes" id="UP000051952">
    <property type="component" value="Unassembled WGS sequence"/>
</dbReference>
<feature type="compositionally biased region" description="Pro residues" evidence="2">
    <location>
        <begin position="2589"/>
        <end position="2599"/>
    </location>
</feature>